<dbReference type="Proteomes" id="UP000587527">
    <property type="component" value="Unassembled WGS sequence"/>
</dbReference>
<proteinExistence type="predicted"/>
<gene>
    <name evidence="3" type="ORF">F4553_002539</name>
</gene>
<evidence type="ECO:0000259" key="2">
    <source>
        <dbReference type="Pfam" id="PF03807"/>
    </source>
</evidence>
<keyword evidence="1" id="KW-0560">Oxidoreductase</keyword>
<accession>A0A841BQR8</accession>
<dbReference type="RefSeq" id="WP_184835604.1">
    <property type="nucleotide sequence ID" value="NZ_JACHMN010000002.1"/>
</dbReference>
<dbReference type="SUPFAM" id="SSF51735">
    <property type="entry name" value="NAD(P)-binding Rossmann-fold domains"/>
    <property type="match status" value="1"/>
</dbReference>
<organism evidence="3 4">
    <name type="scientific">Allocatelliglobosispora scoriae</name>
    <dbReference type="NCBI Taxonomy" id="643052"/>
    <lineage>
        <taxon>Bacteria</taxon>
        <taxon>Bacillati</taxon>
        <taxon>Actinomycetota</taxon>
        <taxon>Actinomycetes</taxon>
        <taxon>Micromonosporales</taxon>
        <taxon>Micromonosporaceae</taxon>
        <taxon>Allocatelliglobosispora</taxon>
    </lineage>
</organism>
<dbReference type="InterPro" id="IPR051267">
    <property type="entry name" value="STEAP_metalloreductase"/>
</dbReference>
<keyword evidence="4" id="KW-1185">Reference proteome</keyword>
<dbReference type="InterPro" id="IPR036291">
    <property type="entry name" value="NAD(P)-bd_dom_sf"/>
</dbReference>
<dbReference type="PANTHER" id="PTHR14239:SF10">
    <property type="entry name" value="REDUCTASE"/>
    <property type="match status" value="1"/>
</dbReference>
<dbReference type="PANTHER" id="PTHR14239">
    <property type="entry name" value="DUDULIN-RELATED"/>
    <property type="match status" value="1"/>
</dbReference>
<dbReference type="InterPro" id="IPR028939">
    <property type="entry name" value="P5C_Rdtase_cat_N"/>
</dbReference>
<sequence length="207" mass="21133">MGAVTIIGTGNMARGIGHRLADAGTRIVYAGRDFTAAKTLANEVGGDAIGLDEPITTDVVLLATPYAAALSIAAALGERLADRIVIDITNPLNGTYTDLATPPGVSGAEQIARTVPASTHVVKAFNTTFAGTLTAGEVAGQPLDVFLAGDFEPAKLAVAQLVTSAGMRPIDLGPLSVSRHLESTGLVHITAQQVLGTQFGTALKIFS</sequence>
<dbReference type="Pfam" id="PF03807">
    <property type="entry name" value="F420_oxidored"/>
    <property type="match status" value="1"/>
</dbReference>
<dbReference type="EMBL" id="JACHMN010000002">
    <property type="protein sequence ID" value="MBB5869160.1"/>
    <property type="molecule type" value="Genomic_DNA"/>
</dbReference>
<name>A0A841BQR8_9ACTN</name>
<dbReference type="Gene3D" id="3.40.50.720">
    <property type="entry name" value="NAD(P)-binding Rossmann-like Domain"/>
    <property type="match status" value="1"/>
</dbReference>
<evidence type="ECO:0000313" key="3">
    <source>
        <dbReference type="EMBL" id="MBB5869160.1"/>
    </source>
</evidence>
<reference evidence="3 4" key="1">
    <citation type="submission" date="2020-08" db="EMBL/GenBank/DDBJ databases">
        <title>Sequencing the genomes of 1000 actinobacteria strains.</title>
        <authorList>
            <person name="Klenk H.-P."/>
        </authorList>
    </citation>
    <scope>NUCLEOTIDE SEQUENCE [LARGE SCALE GENOMIC DNA]</scope>
    <source>
        <strain evidence="3 4">DSM 45362</strain>
    </source>
</reference>
<feature type="domain" description="Pyrroline-5-carboxylate reductase catalytic N-terminal" evidence="2">
    <location>
        <begin position="4"/>
        <end position="91"/>
    </location>
</feature>
<evidence type="ECO:0000256" key="1">
    <source>
        <dbReference type="ARBA" id="ARBA00023002"/>
    </source>
</evidence>
<protein>
    <submittedName>
        <fullName evidence="3">Putative dinucleotide-binding enzyme</fullName>
    </submittedName>
</protein>
<dbReference type="AlphaFoldDB" id="A0A841BQR8"/>
<comment type="caution">
    <text evidence="3">The sequence shown here is derived from an EMBL/GenBank/DDBJ whole genome shotgun (WGS) entry which is preliminary data.</text>
</comment>
<evidence type="ECO:0000313" key="4">
    <source>
        <dbReference type="Proteomes" id="UP000587527"/>
    </source>
</evidence>
<dbReference type="GO" id="GO:0016491">
    <property type="term" value="F:oxidoreductase activity"/>
    <property type="evidence" value="ECO:0007669"/>
    <property type="project" value="UniProtKB-KW"/>
</dbReference>